<sequence>MRSRGRPSASCSACRARRIKCDRLKPSCTQCKRMNNQCGGYRDPLEQSFRDESESVMRRAQRSYQATNRRATQTKRVGAKRDDNDISLCTSTSTENKYETWTLKPVLWWQPSHPTEDFAVANFMLCYVPGSHFDYLQSLYLQSASNGLLLACIRAASIATFARKVGRADLLNEARQTYAQALSETNACLADPLSARKDTTLISVLLLGLFEAITWSGSSTPVSWDMHTRGALELLKLRGPQQLESTVGRNLFVQVANVICVNSLQRKTRVPPEILELVAVAARYESHSPKYHLAYLTGEVSRLLPDIDEARMTAEEIVVATKKLDDQYADFGFGLMSASPFQVLNGQNPSPTAYVLGAHSYATPRAVQLWNSYRMTRILLNEILSCYAADLQLDSAQAIKTQAANNIQQMAVDICASVSEAKMPEEHDRTPAWFLSSSPIVQAEASVTSLLWPLSVVKSADLASAEVRAFAMGQLKRLGRNCNIPQAEKVAMDNNEISALQDGLHMFYVS</sequence>
<proteinExistence type="predicted"/>
<dbReference type="PANTHER" id="PTHR38791">
    <property type="entry name" value="ZN(II)2CYS6 TRANSCRIPTION FACTOR (EUROFUNG)-RELATED-RELATED"/>
    <property type="match status" value="1"/>
</dbReference>
<dbReference type="PROSITE" id="PS50048">
    <property type="entry name" value="ZN2_CY6_FUNGAL_2"/>
    <property type="match status" value="1"/>
</dbReference>
<dbReference type="OrthoDB" id="5429770at2759"/>
<dbReference type="AlphaFoldDB" id="A0A9P4HCB2"/>
<reference evidence="3" key="1">
    <citation type="journal article" date="2020" name="Stud. Mycol.">
        <title>101 Dothideomycetes genomes: a test case for predicting lifestyles and emergence of pathogens.</title>
        <authorList>
            <person name="Haridas S."/>
            <person name="Albert R."/>
            <person name="Binder M."/>
            <person name="Bloem J."/>
            <person name="Labutti K."/>
            <person name="Salamov A."/>
            <person name="Andreopoulos B."/>
            <person name="Baker S."/>
            <person name="Barry K."/>
            <person name="Bills G."/>
            <person name="Bluhm B."/>
            <person name="Cannon C."/>
            <person name="Castanera R."/>
            <person name="Culley D."/>
            <person name="Daum C."/>
            <person name="Ezra D."/>
            <person name="Gonzalez J."/>
            <person name="Henrissat B."/>
            <person name="Kuo A."/>
            <person name="Liang C."/>
            <person name="Lipzen A."/>
            <person name="Lutzoni F."/>
            <person name="Magnuson J."/>
            <person name="Mondo S."/>
            <person name="Nolan M."/>
            <person name="Ohm R."/>
            <person name="Pangilinan J."/>
            <person name="Park H.-J."/>
            <person name="Ramirez L."/>
            <person name="Alfaro M."/>
            <person name="Sun H."/>
            <person name="Tritt A."/>
            <person name="Yoshinaga Y."/>
            <person name="Zwiers L.-H."/>
            <person name="Turgeon B."/>
            <person name="Goodwin S."/>
            <person name="Spatafora J."/>
            <person name="Crous P."/>
            <person name="Grigoriev I."/>
        </authorList>
    </citation>
    <scope>NUCLEOTIDE SEQUENCE</scope>
    <source>
        <strain evidence="3">CBS 110217</strain>
    </source>
</reference>
<feature type="domain" description="Zn(2)-C6 fungal-type" evidence="2">
    <location>
        <begin position="10"/>
        <end position="38"/>
    </location>
</feature>
<dbReference type="InterPro" id="IPR053175">
    <property type="entry name" value="DHMBA_Reg_Transcription_Factor"/>
</dbReference>
<dbReference type="GO" id="GO:0000981">
    <property type="term" value="F:DNA-binding transcription factor activity, RNA polymerase II-specific"/>
    <property type="evidence" value="ECO:0007669"/>
    <property type="project" value="InterPro"/>
</dbReference>
<dbReference type="GO" id="GO:0008270">
    <property type="term" value="F:zinc ion binding"/>
    <property type="evidence" value="ECO:0007669"/>
    <property type="project" value="InterPro"/>
</dbReference>
<dbReference type="SMART" id="SM00066">
    <property type="entry name" value="GAL4"/>
    <property type="match status" value="1"/>
</dbReference>
<dbReference type="EMBL" id="ML978173">
    <property type="protein sequence ID" value="KAF2032366.1"/>
    <property type="molecule type" value="Genomic_DNA"/>
</dbReference>
<dbReference type="Proteomes" id="UP000799777">
    <property type="component" value="Unassembled WGS sequence"/>
</dbReference>
<dbReference type="CDD" id="cd00067">
    <property type="entry name" value="GAL4"/>
    <property type="match status" value="1"/>
</dbReference>
<dbReference type="PROSITE" id="PS00463">
    <property type="entry name" value="ZN2_CY6_FUNGAL_1"/>
    <property type="match status" value="1"/>
</dbReference>
<dbReference type="InterPro" id="IPR021858">
    <property type="entry name" value="Fun_TF"/>
</dbReference>
<evidence type="ECO:0000313" key="3">
    <source>
        <dbReference type="EMBL" id="KAF2032366.1"/>
    </source>
</evidence>
<dbReference type="SUPFAM" id="SSF57701">
    <property type="entry name" value="Zn2/Cys6 DNA-binding domain"/>
    <property type="match status" value="1"/>
</dbReference>
<name>A0A9P4HCB2_9PLEO</name>
<dbReference type="Pfam" id="PF00172">
    <property type="entry name" value="Zn_clus"/>
    <property type="match status" value="1"/>
</dbReference>
<evidence type="ECO:0000256" key="1">
    <source>
        <dbReference type="ARBA" id="ARBA00023242"/>
    </source>
</evidence>
<comment type="caution">
    <text evidence="3">The sequence shown here is derived from an EMBL/GenBank/DDBJ whole genome shotgun (WGS) entry which is preliminary data.</text>
</comment>
<accession>A0A9P4HCB2</accession>
<dbReference type="InterPro" id="IPR001138">
    <property type="entry name" value="Zn2Cys6_DnaBD"/>
</dbReference>
<organism evidence="3 4">
    <name type="scientific">Setomelanomma holmii</name>
    <dbReference type="NCBI Taxonomy" id="210430"/>
    <lineage>
        <taxon>Eukaryota</taxon>
        <taxon>Fungi</taxon>
        <taxon>Dikarya</taxon>
        <taxon>Ascomycota</taxon>
        <taxon>Pezizomycotina</taxon>
        <taxon>Dothideomycetes</taxon>
        <taxon>Pleosporomycetidae</taxon>
        <taxon>Pleosporales</taxon>
        <taxon>Pleosporineae</taxon>
        <taxon>Phaeosphaeriaceae</taxon>
        <taxon>Setomelanomma</taxon>
    </lineage>
</organism>
<evidence type="ECO:0000259" key="2">
    <source>
        <dbReference type="PROSITE" id="PS50048"/>
    </source>
</evidence>
<dbReference type="Gene3D" id="4.10.240.10">
    <property type="entry name" value="Zn(2)-C6 fungal-type DNA-binding domain"/>
    <property type="match status" value="1"/>
</dbReference>
<protein>
    <recommendedName>
        <fullName evidence="2">Zn(2)-C6 fungal-type domain-containing protein</fullName>
    </recommendedName>
</protein>
<gene>
    <name evidence="3" type="ORF">EK21DRAFT_61074</name>
</gene>
<keyword evidence="4" id="KW-1185">Reference proteome</keyword>
<evidence type="ECO:0000313" key="4">
    <source>
        <dbReference type="Proteomes" id="UP000799777"/>
    </source>
</evidence>
<dbReference type="Pfam" id="PF11951">
    <property type="entry name" value="Fungal_trans_2"/>
    <property type="match status" value="1"/>
</dbReference>
<keyword evidence="1" id="KW-0539">Nucleus</keyword>
<dbReference type="InterPro" id="IPR036864">
    <property type="entry name" value="Zn2-C6_fun-type_DNA-bd_sf"/>
</dbReference>